<reference evidence="10" key="1">
    <citation type="submission" date="2016-10" db="EMBL/GenBank/DDBJ databases">
        <authorList>
            <person name="Varghese N."/>
            <person name="Submissions S."/>
        </authorList>
    </citation>
    <scope>NUCLEOTIDE SEQUENCE [LARGE SCALE GENOMIC DNA]</scope>
    <source>
        <strain evidence="10">DSM 44209</strain>
    </source>
</reference>
<dbReference type="EMBL" id="FOIE01000009">
    <property type="protein sequence ID" value="SET88049.1"/>
    <property type="molecule type" value="Genomic_DNA"/>
</dbReference>
<feature type="transmembrane region" description="Helical" evidence="8">
    <location>
        <begin position="68"/>
        <end position="92"/>
    </location>
</feature>
<dbReference type="InterPro" id="IPR005150">
    <property type="entry name" value="Cellulose_synth"/>
</dbReference>
<keyword evidence="10" id="KW-1185">Reference proteome</keyword>
<feature type="binding site" evidence="7">
    <location>
        <position position="179"/>
    </location>
    <ligand>
        <name>Mn(2+)</name>
        <dbReference type="ChEBI" id="CHEBI:29035"/>
    </ligand>
</feature>
<protein>
    <submittedName>
        <fullName evidence="9">Cellulose synthase (UDP-forming)</fullName>
    </submittedName>
</protein>
<dbReference type="PANTHER" id="PTHR43867">
    <property type="entry name" value="CELLULOSE SYNTHASE CATALYTIC SUBUNIT A [UDP-FORMING]"/>
    <property type="match status" value="1"/>
</dbReference>
<evidence type="ECO:0000313" key="9">
    <source>
        <dbReference type="EMBL" id="SET88049.1"/>
    </source>
</evidence>
<keyword evidence="4 8" id="KW-0812">Transmembrane</keyword>
<evidence type="ECO:0000313" key="10">
    <source>
        <dbReference type="Proteomes" id="UP000198507"/>
    </source>
</evidence>
<dbReference type="RefSeq" id="WP_217638221.1">
    <property type="nucleotide sequence ID" value="NZ_FOIE01000009.1"/>
</dbReference>
<feature type="transmembrane region" description="Helical" evidence="8">
    <location>
        <begin position="505"/>
        <end position="525"/>
    </location>
</feature>
<keyword evidence="2" id="KW-0328">Glycosyltransferase</keyword>
<feature type="transmembrane region" description="Helical" evidence="8">
    <location>
        <begin position="545"/>
        <end position="564"/>
    </location>
</feature>
<keyword evidence="3" id="KW-0808">Transferase</keyword>
<gene>
    <name evidence="9" type="ORF">SAMN04488546_4057</name>
</gene>
<accession>A0A1I0HVH5</accession>
<proteinExistence type="predicted"/>
<sequence>MSRHRRTVWTGPGASSARELADRETVAALSPRVPLTPGLVGLRVLVVLTAVLGLNYVVWRWLESINWSAWWIAVPLVVAETYSLVDSLLFGLTMWRLRRRRRPPPPPEGATVDVFITTYNEPLDLVMATAEAAQQIRYPHRTWILDDGARPELQERAEAAGIGVITRSVEWAGRQRHAKAGNLNNALMTTDGEFVLILDADQVPDPAILDRTLGYFRDPQTALVQTPQVFVNVPEDDPFGSQAPLFYGPIQQGKDGWNAAFFCGSNAVLRREALMQLGVSRYVTEVELAVTRTLRTADRVLARARRGLDPSQTEARAALDAVAGAVARSRADLRAGAALADVTYRFQQQVDAAARRLVDADVTALESDLAEIAALSSELDAEEAGPAELDRAALARLAHRDWSPLGAVETVRALVRAIDVDRDDEAQPLMPMATISVTEDMATCMRLHALGWRTVYHHETLALGLAPEDLGTMLTQRLRWAQGTVQVMLRENPLVQRGLTPAQRLMYWATMWSYLSGFAAVVYFAAPVVFLVSGILPVQALSADFFLRLVPFLAVNQLLFYLIGRGKRSWRGQQYSLALFPVWIRSVTSAVANVVFGRSLAFAVTPKERQAQTRRPWHLVRPQLVVMALLVVAAVVGTVRMATGQASALGTAVNLVWVAFDLAVLSVIIKAVRHRGPQVEPAEVPA</sequence>
<dbReference type="GO" id="GO:0005886">
    <property type="term" value="C:plasma membrane"/>
    <property type="evidence" value="ECO:0007669"/>
    <property type="project" value="TreeGrafter"/>
</dbReference>
<dbReference type="CDD" id="cd06421">
    <property type="entry name" value="CESA_CelA_like"/>
    <property type="match status" value="1"/>
</dbReference>
<keyword evidence="6 8" id="KW-0472">Membrane</keyword>
<dbReference type="GO" id="GO:0030244">
    <property type="term" value="P:cellulose biosynthetic process"/>
    <property type="evidence" value="ECO:0007669"/>
    <property type="project" value="InterPro"/>
</dbReference>
<dbReference type="Pfam" id="PF03552">
    <property type="entry name" value="Cellulose_synt"/>
    <property type="match status" value="1"/>
</dbReference>
<name>A0A1I0HVH5_9ACTN</name>
<feature type="transmembrane region" description="Helical" evidence="8">
    <location>
        <begin position="648"/>
        <end position="669"/>
    </location>
</feature>
<evidence type="ECO:0000256" key="4">
    <source>
        <dbReference type="ARBA" id="ARBA00022692"/>
    </source>
</evidence>
<feature type="binding site" evidence="7">
    <location>
        <position position="199"/>
    </location>
    <ligand>
        <name>Mn(2+)</name>
        <dbReference type="ChEBI" id="CHEBI:29035"/>
    </ligand>
</feature>
<dbReference type="GO" id="GO:0012505">
    <property type="term" value="C:endomembrane system"/>
    <property type="evidence" value="ECO:0007669"/>
    <property type="project" value="UniProtKB-SubCell"/>
</dbReference>
<dbReference type="Gene3D" id="3.90.550.10">
    <property type="entry name" value="Spore Coat Polysaccharide Biosynthesis Protein SpsA, Chain A"/>
    <property type="match status" value="2"/>
</dbReference>
<organism evidence="9 10">
    <name type="scientific">Geodermatophilus poikilotrophus</name>
    <dbReference type="NCBI Taxonomy" id="1333667"/>
    <lineage>
        <taxon>Bacteria</taxon>
        <taxon>Bacillati</taxon>
        <taxon>Actinomycetota</taxon>
        <taxon>Actinomycetes</taxon>
        <taxon>Geodermatophilales</taxon>
        <taxon>Geodermatophilaceae</taxon>
        <taxon>Geodermatophilus</taxon>
    </lineage>
</organism>
<feature type="transmembrane region" description="Helical" evidence="8">
    <location>
        <begin position="40"/>
        <end position="62"/>
    </location>
</feature>
<dbReference type="InterPro" id="IPR029044">
    <property type="entry name" value="Nucleotide-diphossugar_trans"/>
</dbReference>
<keyword evidence="5 8" id="KW-1133">Transmembrane helix</keyword>
<evidence type="ECO:0000256" key="5">
    <source>
        <dbReference type="ARBA" id="ARBA00022989"/>
    </source>
</evidence>
<dbReference type="Proteomes" id="UP000198507">
    <property type="component" value="Unassembled WGS sequence"/>
</dbReference>
<dbReference type="SUPFAM" id="SSF53448">
    <property type="entry name" value="Nucleotide-diphospho-sugar transferases"/>
    <property type="match status" value="2"/>
</dbReference>
<dbReference type="AlphaFoldDB" id="A0A1I0HVH5"/>
<dbReference type="InterPro" id="IPR050321">
    <property type="entry name" value="Glycosyltr_2/OpgH_subfam"/>
</dbReference>
<dbReference type="PANTHER" id="PTHR43867:SF2">
    <property type="entry name" value="CELLULOSE SYNTHASE CATALYTIC SUBUNIT A [UDP-FORMING]"/>
    <property type="match status" value="1"/>
</dbReference>
<evidence type="ECO:0000256" key="8">
    <source>
        <dbReference type="SAM" id="Phobius"/>
    </source>
</evidence>
<evidence type="ECO:0000256" key="7">
    <source>
        <dbReference type="PIRSR" id="PIRSR605150-3"/>
    </source>
</evidence>
<dbReference type="GO" id="GO:0016760">
    <property type="term" value="F:cellulose synthase (UDP-forming) activity"/>
    <property type="evidence" value="ECO:0007669"/>
    <property type="project" value="InterPro"/>
</dbReference>
<feature type="transmembrane region" description="Helical" evidence="8">
    <location>
        <begin position="624"/>
        <end position="642"/>
    </location>
</feature>
<evidence type="ECO:0000256" key="3">
    <source>
        <dbReference type="ARBA" id="ARBA00022679"/>
    </source>
</evidence>
<evidence type="ECO:0000256" key="1">
    <source>
        <dbReference type="ARBA" id="ARBA00004127"/>
    </source>
</evidence>
<evidence type="ECO:0000256" key="6">
    <source>
        <dbReference type="ARBA" id="ARBA00023136"/>
    </source>
</evidence>
<evidence type="ECO:0000256" key="2">
    <source>
        <dbReference type="ARBA" id="ARBA00022676"/>
    </source>
</evidence>
<comment type="subcellular location">
    <subcellularLocation>
        <location evidence="1">Endomembrane system</location>
        <topology evidence="1">Multi-pass membrane protein</topology>
    </subcellularLocation>
</comment>